<dbReference type="EMBL" id="AZGZ01000022">
    <property type="protein sequence ID" value="KZZ89057.1"/>
    <property type="molecule type" value="Genomic_DNA"/>
</dbReference>
<dbReference type="VEuPathDB" id="FungiDB:AAP_04542"/>
<gene>
    <name evidence="3" type="ORF">AAP_04542</name>
</gene>
<evidence type="ECO:0000256" key="2">
    <source>
        <dbReference type="SAM" id="MobiDB-lite"/>
    </source>
</evidence>
<sequence>MNPTEGATVSSFPYPKLSALLLDQLQPMLGMMETESIPFLKDLIATIIPTLSNPFIMADLRLAGTAVEALRILILNAWPRIYHWRGDICAGLTDAWIRLIEDYPDIQAVDPTKVRDVEAIRVNLRETLAITRIAAQECADVAGQPEERQAEFKRDDKEADFEEAEKKQQPKDETFDTALRKMLAADDRLEGLIGWVLKVEDGNA</sequence>
<dbReference type="GO" id="GO:0110078">
    <property type="term" value="C:TTT Hsp90 cochaperone complex"/>
    <property type="evidence" value="ECO:0007669"/>
    <property type="project" value="InterPro"/>
</dbReference>
<keyword evidence="4" id="KW-1185">Reference proteome</keyword>
<name>A0A167WMT6_9EURO</name>
<reference evidence="3 4" key="1">
    <citation type="journal article" date="2016" name="Genome Biol. Evol.">
        <title>Divergent and convergent evolution of fungal pathogenicity.</title>
        <authorList>
            <person name="Shang Y."/>
            <person name="Xiao G."/>
            <person name="Zheng P."/>
            <person name="Cen K."/>
            <person name="Zhan S."/>
            <person name="Wang C."/>
        </authorList>
    </citation>
    <scope>NUCLEOTIDE SEQUENCE [LARGE SCALE GENOMIC DNA]</scope>
    <source>
        <strain evidence="3 4">ARSEF 7405</strain>
    </source>
</reference>
<dbReference type="Proteomes" id="UP000242877">
    <property type="component" value="Unassembled WGS sequence"/>
</dbReference>
<dbReference type="Pfam" id="PF10521">
    <property type="entry name" value="Tti2"/>
    <property type="match status" value="1"/>
</dbReference>
<evidence type="ECO:0000313" key="3">
    <source>
        <dbReference type="EMBL" id="KZZ89057.1"/>
    </source>
</evidence>
<protein>
    <submittedName>
        <fullName evidence="3">Uncharacterized protein</fullName>
    </submittedName>
</protein>
<feature type="compositionally biased region" description="Basic and acidic residues" evidence="2">
    <location>
        <begin position="145"/>
        <end position="157"/>
    </location>
</feature>
<feature type="compositionally biased region" description="Basic and acidic residues" evidence="2">
    <location>
        <begin position="164"/>
        <end position="173"/>
    </location>
</feature>
<dbReference type="AlphaFoldDB" id="A0A167WMT6"/>
<evidence type="ECO:0000256" key="1">
    <source>
        <dbReference type="ARBA" id="ARBA00034736"/>
    </source>
</evidence>
<accession>A0A167WMT6</accession>
<feature type="region of interest" description="Disordered" evidence="2">
    <location>
        <begin position="144"/>
        <end position="173"/>
    </location>
</feature>
<comment type="caution">
    <text evidence="3">The sequence shown here is derived from an EMBL/GenBank/DDBJ whole genome shotgun (WGS) entry which is preliminary data.</text>
</comment>
<proteinExistence type="inferred from homology"/>
<evidence type="ECO:0000313" key="4">
    <source>
        <dbReference type="Proteomes" id="UP000242877"/>
    </source>
</evidence>
<organism evidence="3 4">
    <name type="scientific">Ascosphaera apis ARSEF 7405</name>
    <dbReference type="NCBI Taxonomy" id="392613"/>
    <lineage>
        <taxon>Eukaryota</taxon>
        <taxon>Fungi</taxon>
        <taxon>Dikarya</taxon>
        <taxon>Ascomycota</taxon>
        <taxon>Pezizomycotina</taxon>
        <taxon>Eurotiomycetes</taxon>
        <taxon>Eurotiomycetidae</taxon>
        <taxon>Onygenales</taxon>
        <taxon>Ascosphaeraceae</taxon>
        <taxon>Ascosphaera</taxon>
    </lineage>
</organism>
<dbReference type="InterPro" id="IPR018870">
    <property type="entry name" value="Tti2"/>
</dbReference>
<comment type="similarity">
    <text evidence="1">Belongs to the TTI2 family.</text>
</comment>
<dbReference type="OrthoDB" id="6417021at2759"/>